<evidence type="ECO:0000313" key="2">
    <source>
        <dbReference type="Proteomes" id="UP000745859"/>
    </source>
</evidence>
<proteinExistence type="predicted"/>
<reference evidence="1 2" key="1">
    <citation type="submission" date="2020-03" db="EMBL/GenBank/DDBJ databases">
        <title>Genomic Encyclopedia of Type Strains, Phase IV (KMG-IV): sequencing the most valuable type-strain genomes for metagenomic binning, comparative biology and taxonomic classification.</title>
        <authorList>
            <person name="Goeker M."/>
        </authorList>
    </citation>
    <scope>NUCLEOTIDE SEQUENCE [LARGE SCALE GENOMIC DNA]</scope>
    <source>
        <strain evidence="1 2">DSM 101599</strain>
    </source>
</reference>
<evidence type="ECO:0008006" key="3">
    <source>
        <dbReference type="Google" id="ProtNLM"/>
    </source>
</evidence>
<organism evidence="1 2">
    <name type="scientific">Wenyingzhuangia heitensis</name>
    <dbReference type="NCBI Taxonomy" id="1487859"/>
    <lineage>
        <taxon>Bacteria</taxon>
        <taxon>Pseudomonadati</taxon>
        <taxon>Bacteroidota</taxon>
        <taxon>Flavobacteriia</taxon>
        <taxon>Flavobacteriales</taxon>
        <taxon>Flavobacteriaceae</taxon>
        <taxon>Wenyingzhuangia</taxon>
    </lineage>
</organism>
<dbReference type="PROSITE" id="PS51257">
    <property type="entry name" value="PROKAR_LIPOPROTEIN"/>
    <property type="match status" value="1"/>
</dbReference>
<evidence type="ECO:0000313" key="1">
    <source>
        <dbReference type="EMBL" id="NIJ46606.1"/>
    </source>
</evidence>
<keyword evidence="2" id="KW-1185">Reference proteome</keyword>
<gene>
    <name evidence="1" type="ORF">FHR24_003096</name>
</gene>
<dbReference type="RefSeq" id="WP_167191044.1">
    <property type="nucleotide sequence ID" value="NZ_JAASQL010000012.1"/>
</dbReference>
<comment type="caution">
    <text evidence="1">The sequence shown here is derived from an EMBL/GenBank/DDBJ whole genome shotgun (WGS) entry which is preliminary data.</text>
</comment>
<dbReference type="Proteomes" id="UP000745859">
    <property type="component" value="Unassembled WGS sequence"/>
</dbReference>
<accession>A0ABX0UHE0</accession>
<name>A0ABX0UHE0_9FLAO</name>
<sequence length="265" mass="31014">MKNRILLLLTTLLTITSCKVLKRENSVKPAFEIFNDTISDKLYIGSENIEYVNKKDLENFMKIKISGGNEKILNGNSVQFIKNNKTQNSVISIYSKNLIKENTETTQYWKTSYKNSITHHKENKYFHIKKNEEIKQTINFSPFNFSKKHLVFIGNSKAEKFVKQSITGQPYLWGYQIGNFKKDDWVFMQSPHNVRTSDIENNWEKIYIVNELLNDISSVYVKMSLGLRKDESKGDAKATLTNLNLRIFNSKEDAMFYIENIFKEK</sequence>
<dbReference type="EMBL" id="JAASQL010000012">
    <property type="protein sequence ID" value="NIJ46606.1"/>
    <property type="molecule type" value="Genomic_DNA"/>
</dbReference>
<protein>
    <recommendedName>
        <fullName evidence="3">Lipoprotein</fullName>
    </recommendedName>
</protein>